<dbReference type="GO" id="GO:0008270">
    <property type="term" value="F:zinc ion binding"/>
    <property type="evidence" value="ECO:0007669"/>
    <property type="project" value="UniProtKB-KW"/>
</dbReference>
<evidence type="ECO:0000313" key="8">
    <source>
        <dbReference type="Proteomes" id="UP001353858"/>
    </source>
</evidence>
<dbReference type="AlphaFoldDB" id="A0AAN7P4Y4"/>
<dbReference type="InterPro" id="IPR001965">
    <property type="entry name" value="Znf_PHD"/>
</dbReference>
<dbReference type="InterPro" id="IPR013083">
    <property type="entry name" value="Znf_RING/FYVE/PHD"/>
</dbReference>
<dbReference type="Gene3D" id="3.30.40.10">
    <property type="entry name" value="Zinc/RING finger domain, C3HC4 (zinc finger)"/>
    <property type="match status" value="1"/>
</dbReference>
<feature type="region of interest" description="Disordered" evidence="4">
    <location>
        <begin position="312"/>
        <end position="332"/>
    </location>
</feature>
<comment type="caution">
    <text evidence="7">The sequence shown here is derived from an EMBL/GenBank/DDBJ whole genome shotgun (WGS) entry which is preliminary data.</text>
</comment>
<evidence type="ECO:0000256" key="3">
    <source>
        <dbReference type="ARBA" id="ARBA00022833"/>
    </source>
</evidence>
<evidence type="ECO:0000259" key="6">
    <source>
        <dbReference type="SMART" id="SM00249"/>
    </source>
</evidence>
<feature type="transmembrane region" description="Helical" evidence="5">
    <location>
        <begin position="49"/>
        <end position="72"/>
    </location>
</feature>
<dbReference type="Pfam" id="PF15957">
    <property type="entry name" value="Comm"/>
    <property type="match status" value="1"/>
</dbReference>
<feature type="compositionally biased region" description="Basic and acidic residues" evidence="4">
    <location>
        <begin position="280"/>
        <end position="290"/>
    </location>
</feature>
<evidence type="ECO:0000313" key="7">
    <source>
        <dbReference type="EMBL" id="KAK4880825.1"/>
    </source>
</evidence>
<keyword evidence="5" id="KW-1133">Transmembrane helix</keyword>
<feature type="domain" description="Zinc finger PHD-type" evidence="6">
    <location>
        <begin position="341"/>
        <end position="388"/>
    </location>
</feature>
<dbReference type="InterPro" id="IPR011011">
    <property type="entry name" value="Znf_FYVE_PHD"/>
</dbReference>
<dbReference type="Proteomes" id="UP001353858">
    <property type="component" value="Unassembled WGS sequence"/>
</dbReference>
<keyword evidence="2" id="KW-0863">Zinc-finger</keyword>
<evidence type="ECO:0000256" key="2">
    <source>
        <dbReference type="ARBA" id="ARBA00022771"/>
    </source>
</evidence>
<keyword evidence="5" id="KW-0472">Membrane</keyword>
<proteinExistence type="predicted"/>
<dbReference type="SUPFAM" id="SSF57903">
    <property type="entry name" value="FYVE/PHD zinc finger"/>
    <property type="match status" value="1"/>
</dbReference>
<gene>
    <name evidence="7" type="ORF">RN001_008971</name>
</gene>
<name>A0AAN7P4Y4_9COLE</name>
<dbReference type="SMART" id="SM00249">
    <property type="entry name" value="PHD"/>
    <property type="match status" value="1"/>
</dbReference>
<reference evidence="8" key="1">
    <citation type="submission" date="2023-01" db="EMBL/GenBank/DDBJ databases">
        <title>Key to firefly adult light organ development and bioluminescence: homeobox transcription factors regulate luciferase expression and transportation to peroxisome.</title>
        <authorList>
            <person name="Fu X."/>
        </authorList>
    </citation>
    <scope>NUCLEOTIDE SEQUENCE [LARGE SCALE GENOMIC DNA]</scope>
</reference>
<accession>A0AAN7P4Y4</accession>
<dbReference type="EMBL" id="JARPUR010000003">
    <property type="protein sequence ID" value="KAK4880825.1"/>
    <property type="molecule type" value="Genomic_DNA"/>
</dbReference>
<feature type="region of interest" description="Disordered" evidence="4">
    <location>
        <begin position="226"/>
        <end position="291"/>
    </location>
</feature>
<dbReference type="GO" id="GO:0007411">
    <property type="term" value="P:axon guidance"/>
    <property type="evidence" value="ECO:0007669"/>
    <property type="project" value="InterPro"/>
</dbReference>
<evidence type="ECO:0000256" key="1">
    <source>
        <dbReference type="ARBA" id="ARBA00022723"/>
    </source>
</evidence>
<keyword evidence="1" id="KW-0479">Metal-binding</keyword>
<organism evidence="7 8">
    <name type="scientific">Aquatica leii</name>
    <dbReference type="NCBI Taxonomy" id="1421715"/>
    <lineage>
        <taxon>Eukaryota</taxon>
        <taxon>Metazoa</taxon>
        <taxon>Ecdysozoa</taxon>
        <taxon>Arthropoda</taxon>
        <taxon>Hexapoda</taxon>
        <taxon>Insecta</taxon>
        <taxon>Pterygota</taxon>
        <taxon>Neoptera</taxon>
        <taxon>Endopterygota</taxon>
        <taxon>Coleoptera</taxon>
        <taxon>Polyphaga</taxon>
        <taxon>Elateriformia</taxon>
        <taxon>Elateroidea</taxon>
        <taxon>Lampyridae</taxon>
        <taxon>Luciolinae</taxon>
        <taxon>Aquatica</taxon>
    </lineage>
</organism>
<feature type="compositionally biased region" description="Polar residues" evidence="4">
    <location>
        <begin position="232"/>
        <end position="249"/>
    </location>
</feature>
<dbReference type="InterPro" id="IPR031878">
    <property type="entry name" value="Commissureless"/>
</dbReference>
<protein>
    <recommendedName>
        <fullName evidence="6">Zinc finger PHD-type domain-containing protein</fullName>
    </recommendedName>
</protein>
<sequence>MDKTLLNRWSKMEELKVPQQGSNNSVLAEIDKVLQTQNDPQYEQFLADVWVGIILTLVVLSCVCCMCSCLLYHKFQQWKAQILQSRNSSTLENGNSESESLPSYTIVSGLPSYDEALEQLKKVKELSKNAKKESEDAWTPHTPPTPTGVSRLSVSDLFHLYKNPNLDKVATVEKGIKGFETSGIFPYNRDIFDETDFTPSELLEVSSEIPIEPPEVSNINFTEEPNMKKSESTQNYNQPSCSFGETLQIISPKPTRPKQTKRVVRRKETSKILTSTPVKDALERQEEDRKKIVKPKPRTELQTNKKIKIVKSKPNQKEMEASTSKIQDESSEESDSASDVDCLYCVSKYSASRGGEGWIQCQGCRNWAHEECAGIDDFEDEFLCLICNN</sequence>
<keyword evidence="8" id="KW-1185">Reference proteome</keyword>
<keyword evidence="5" id="KW-0812">Transmembrane</keyword>
<feature type="compositionally biased region" description="Basic residues" evidence="4">
    <location>
        <begin position="255"/>
        <end position="265"/>
    </location>
</feature>
<evidence type="ECO:0000256" key="5">
    <source>
        <dbReference type="SAM" id="Phobius"/>
    </source>
</evidence>
<evidence type="ECO:0000256" key="4">
    <source>
        <dbReference type="SAM" id="MobiDB-lite"/>
    </source>
</evidence>
<keyword evidence="3" id="KW-0862">Zinc</keyword>